<sequence>MVPLASSVHQHHVSANVKSPIQKILFGSPGTGKSYRIERDIIPKKLQIDKCINPENVIKTVFHPEYTYGDFMGKLVPITKSGKVEYNFYDGHFLKALGQAYKNILITKPKSVHQIEWNLVKNVALVIDEINRGNSSAIFGICFQLLDREDTGWSSYSVNLTMIEFYKLIELIGVKTGSFPTHNGEQQIKYQFPGEDHYVYFETLRDKFSPLGIDTETKAIMLPPNLSILATMNTSDNSIYFMDSAFKRRWDWEFIDWDDSKPPAANYGQGGTLNTQEWKKLIKNLNNFIKSHHTSVRGIEDKQIGYYFIKQPITAEKIQNKLMFFLWDSVFNRDKKPLRDLLKIPLDDLVTFGDFAKMHNNFVDQIMKWENTEKDIIPL</sequence>
<dbReference type="InterPro" id="IPR027417">
    <property type="entry name" value="P-loop_NTPase"/>
</dbReference>
<keyword evidence="1" id="KW-0540">Nuclease</keyword>
<organism evidence="1 2">
    <name type="scientific">Aetokthonos hydrillicola Thurmond2011</name>
    <dbReference type="NCBI Taxonomy" id="2712845"/>
    <lineage>
        <taxon>Bacteria</taxon>
        <taxon>Bacillati</taxon>
        <taxon>Cyanobacteriota</taxon>
        <taxon>Cyanophyceae</taxon>
        <taxon>Nostocales</taxon>
        <taxon>Hapalosiphonaceae</taxon>
        <taxon>Aetokthonos</taxon>
    </lineage>
</organism>
<evidence type="ECO:0000313" key="1">
    <source>
        <dbReference type="EMBL" id="MDR9898092.1"/>
    </source>
</evidence>
<keyword evidence="1" id="KW-0255">Endonuclease</keyword>
<dbReference type="Proteomes" id="UP000667802">
    <property type="component" value="Unassembled WGS sequence"/>
</dbReference>
<dbReference type="AlphaFoldDB" id="A0AAP5IDN4"/>
<comment type="caution">
    <text evidence="1">The sequence shown here is derived from an EMBL/GenBank/DDBJ whole genome shotgun (WGS) entry which is preliminary data.</text>
</comment>
<dbReference type="GO" id="GO:0004519">
    <property type="term" value="F:endonuclease activity"/>
    <property type="evidence" value="ECO:0007669"/>
    <property type="project" value="UniProtKB-KW"/>
</dbReference>
<evidence type="ECO:0000313" key="2">
    <source>
        <dbReference type="Proteomes" id="UP000667802"/>
    </source>
</evidence>
<name>A0AAP5IDN4_9CYAN</name>
<dbReference type="InterPro" id="IPR052934">
    <property type="entry name" value="Methyl-DNA_Rec/Restrict_Enz"/>
</dbReference>
<proteinExistence type="predicted"/>
<keyword evidence="1" id="KW-0378">Hydrolase</keyword>
<dbReference type="EMBL" id="JAALHA020000015">
    <property type="protein sequence ID" value="MDR9898092.1"/>
    <property type="molecule type" value="Genomic_DNA"/>
</dbReference>
<protein>
    <submittedName>
        <fullName evidence="1">Restriction endonuclease</fullName>
    </submittedName>
</protein>
<gene>
    <name evidence="1" type="ORF">G7B40_026535</name>
</gene>
<dbReference type="PANTHER" id="PTHR37291:SF1">
    <property type="entry name" value="TYPE IV METHYL-DIRECTED RESTRICTION ENZYME ECOKMCRB SUBUNIT"/>
    <property type="match status" value="1"/>
</dbReference>
<dbReference type="PANTHER" id="PTHR37291">
    <property type="entry name" value="5-METHYLCYTOSINE-SPECIFIC RESTRICTION ENZYME B"/>
    <property type="match status" value="1"/>
</dbReference>
<dbReference type="Gene3D" id="3.40.50.300">
    <property type="entry name" value="P-loop containing nucleotide triphosphate hydrolases"/>
    <property type="match status" value="1"/>
</dbReference>
<accession>A0AAP5IDN4</accession>
<reference evidence="2" key="1">
    <citation type="journal article" date="2021" name="Science">
        <title>Hunting the eagle killer: A cyanobacterial neurotoxin causes vacuolar myelinopathy.</title>
        <authorList>
            <person name="Breinlinger S."/>
            <person name="Phillips T.J."/>
            <person name="Haram B.N."/>
            <person name="Mares J."/>
            <person name="Martinez Yerena J.A."/>
            <person name="Hrouzek P."/>
            <person name="Sobotka R."/>
            <person name="Henderson W.M."/>
            <person name="Schmieder P."/>
            <person name="Williams S.M."/>
            <person name="Lauderdale J.D."/>
            <person name="Wilde H.D."/>
            <person name="Gerrin W."/>
            <person name="Kust A."/>
            <person name="Washington J.W."/>
            <person name="Wagner C."/>
            <person name="Geier B."/>
            <person name="Liebeke M."/>
            <person name="Enke H."/>
            <person name="Niedermeyer T.H.J."/>
            <person name="Wilde S.B."/>
        </authorList>
    </citation>
    <scope>NUCLEOTIDE SEQUENCE [LARGE SCALE GENOMIC DNA]</scope>
    <source>
        <strain evidence="2">Thurmond2011</strain>
    </source>
</reference>
<keyword evidence="2" id="KW-1185">Reference proteome</keyword>